<keyword evidence="3" id="KW-1185">Reference proteome</keyword>
<protein>
    <submittedName>
        <fullName evidence="2">Fam-e protein</fullName>
    </submittedName>
</protein>
<proteinExistence type="predicted"/>
<keyword evidence="1" id="KW-0472">Membrane</keyword>
<evidence type="ECO:0000313" key="3">
    <source>
        <dbReference type="Proteomes" id="UP000220797"/>
    </source>
</evidence>
<dbReference type="AlphaFoldDB" id="A0A1J1GW98"/>
<organism evidence="2 3">
    <name type="scientific">Plasmodium gallinaceum</name>
    <dbReference type="NCBI Taxonomy" id="5849"/>
    <lineage>
        <taxon>Eukaryota</taxon>
        <taxon>Sar</taxon>
        <taxon>Alveolata</taxon>
        <taxon>Apicomplexa</taxon>
        <taxon>Aconoidasida</taxon>
        <taxon>Haemosporida</taxon>
        <taxon>Plasmodiidae</taxon>
        <taxon>Plasmodium</taxon>
        <taxon>Plasmodium (Haemamoeba)</taxon>
    </lineage>
</organism>
<name>A0A1J1GW98_PLAGA</name>
<dbReference type="EMBL" id="CVMV01000060">
    <property type="protein sequence ID" value="CRG96534.1"/>
    <property type="molecule type" value="Genomic_DNA"/>
</dbReference>
<gene>
    <name evidence="2" type="ORF">PGAL8A_00375900</name>
</gene>
<sequence>MALLYNDGCENLKGEIIKCFMRIFPLNSYKFTPIVWSYDFLPVKAENDSNNKLNDLSKNIFKYQRYEPYNHSRIIFLSNNDVDGIMFLFEYNALSYKYPSKTYLCRLRKISQKATICEHIDASYLGKTLSFNSYDVINGKDNIINIKRSKNSKHTVTKLKYRDLSFGRNTCHIVKTKYIEENKCMYHLCEVVNGHLSCFNAYYSGRLIFIDDILYSAIEKRKFLYLPGSCLTKDSNFICDPQLCQYNSTQKLTSCEKLEISSIKNVFPSRGILEPAPTYMPISHENRPSSSILLATSLLPFLVMLVFIWCFVYKFLRRRKSKLFINISV</sequence>
<evidence type="ECO:0000313" key="2">
    <source>
        <dbReference type="EMBL" id="CRG96534.1"/>
    </source>
</evidence>
<comment type="caution">
    <text evidence="2">The sequence shown here is derived from an EMBL/GenBank/DDBJ whole genome shotgun (WGS) entry which is preliminary data.</text>
</comment>
<reference evidence="2" key="1">
    <citation type="submission" date="2015-04" db="EMBL/GenBank/DDBJ databases">
        <authorList>
            <consortium name="Pathogen Informatics"/>
        </authorList>
    </citation>
    <scope>NUCLEOTIDE SEQUENCE [LARGE SCALE GENOMIC DNA]</scope>
    <source>
        <strain evidence="2">8A</strain>
    </source>
</reference>
<accession>A0A1J1GW98</accession>
<keyword evidence="1" id="KW-0812">Transmembrane</keyword>
<evidence type="ECO:0000256" key="1">
    <source>
        <dbReference type="SAM" id="Phobius"/>
    </source>
</evidence>
<dbReference type="RefSeq" id="XP_028529339.1">
    <property type="nucleotide sequence ID" value="XM_028672825.1"/>
</dbReference>
<dbReference type="Proteomes" id="UP000220797">
    <property type="component" value="Unassembled WGS sequence"/>
</dbReference>
<feature type="transmembrane region" description="Helical" evidence="1">
    <location>
        <begin position="292"/>
        <end position="316"/>
    </location>
</feature>
<keyword evidence="1" id="KW-1133">Transmembrane helix</keyword>
<dbReference type="VEuPathDB" id="PlasmoDB:PGAL8A_00375900"/>
<dbReference type="GeneID" id="39732289"/>